<feature type="transmembrane region" description="Helical" evidence="1">
    <location>
        <begin position="7"/>
        <end position="26"/>
    </location>
</feature>
<reference evidence="2 3" key="1">
    <citation type="submission" date="2017-05" db="EMBL/GenBank/DDBJ databases">
        <authorList>
            <person name="Varghese N."/>
            <person name="Submissions S."/>
        </authorList>
    </citation>
    <scope>NUCLEOTIDE SEQUENCE [LARGE SCALE GENOMIC DNA]</scope>
    <source>
        <strain evidence="2 3">DSM 21985</strain>
    </source>
</reference>
<dbReference type="EMBL" id="FXTP01000022">
    <property type="protein sequence ID" value="SMO96998.1"/>
    <property type="molecule type" value="Genomic_DNA"/>
</dbReference>
<dbReference type="OrthoDB" id="24355at2"/>
<dbReference type="RefSeq" id="WP_142456265.1">
    <property type="nucleotide sequence ID" value="NZ_FXTP01000022.1"/>
</dbReference>
<evidence type="ECO:0000313" key="3">
    <source>
        <dbReference type="Proteomes" id="UP000317557"/>
    </source>
</evidence>
<keyword evidence="1" id="KW-0472">Membrane</keyword>
<dbReference type="SUPFAM" id="SSF51905">
    <property type="entry name" value="FAD/NAD(P)-binding domain"/>
    <property type="match status" value="1"/>
</dbReference>
<gene>
    <name evidence="2" type="ORF">SAMN06265219_12213</name>
</gene>
<protein>
    <submittedName>
        <fullName evidence="2">Lycopene beta-cyclase</fullName>
    </submittedName>
</protein>
<name>A0A521FLA1_9BACT</name>
<evidence type="ECO:0000256" key="1">
    <source>
        <dbReference type="SAM" id="Phobius"/>
    </source>
</evidence>
<accession>A0A521FLA1</accession>
<dbReference type="Gene3D" id="3.50.50.60">
    <property type="entry name" value="FAD/NAD(P)-binding domain"/>
    <property type="match status" value="1"/>
</dbReference>
<dbReference type="AlphaFoldDB" id="A0A521FLA1"/>
<sequence>MKIEAKYDIIIAGGGLSGLSLAWYLAQGGYKGQVLVADATFAPTNDKTWCFWTKDEPPFKEIIYKRWKKTWVSALDYSTFRYLNEYTYYCIRSGDFREYVLTGLRSFKNFDLLEDNILDFSSYKNKAIMLTKGGDSYLANHIFQSVLKPKNLDADDIKYPLKQHFLGWEIETNETAFDPETFTLMDFNEDFSPGVGFMYVLPYGLKKALLEFTVFSEDLLPRKVYKKHIKEYLYFHFGLDKSDYKVIRKEDGVIPMEDRPYHPYYENNIINLGSVGGQTKPSTGYTFTRIQAYTQQLAEQLVQGKSPSAPSLSKLKYRYYDLLLLHILSNSTEESLQVFRSLFKKNHFDDIFRFLGEQTSFRQDLKIMSSVPYTPFFKAIGNNLPFLG</sequence>
<dbReference type="Pfam" id="PF05834">
    <property type="entry name" value="Lycopene_cycl"/>
    <property type="match status" value="1"/>
</dbReference>
<dbReference type="InterPro" id="IPR036188">
    <property type="entry name" value="FAD/NAD-bd_sf"/>
</dbReference>
<keyword evidence="1" id="KW-1133">Transmembrane helix</keyword>
<evidence type="ECO:0000313" key="2">
    <source>
        <dbReference type="EMBL" id="SMO96998.1"/>
    </source>
</evidence>
<proteinExistence type="predicted"/>
<organism evidence="2 3">
    <name type="scientific">Gracilimonas mengyeensis</name>
    <dbReference type="NCBI Taxonomy" id="1302730"/>
    <lineage>
        <taxon>Bacteria</taxon>
        <taxon>Pseudomonadati</taxon>
        <taxon>Balneolota</taxon>
        <taxon>Balneolia</taxon>
        <taxon>Balneolales</taxon>
        <taxon>Balneolaceae</taxon>
        <taxon>Gracilimonas</taxon>
    </lineage>
</organism>
<dbReference type="Proteomes" id="UP000317557">
    <property type="component" value="Unassembled WGS sequence"/>
</dbReference>
<keyword evidence="3" id="KW-1185">Reference proteome</keyword>
<keyword evidence="1" id="KW-0812">Transmembrane</keyword>